<evidence type="ECO:0008006" key="8">
    <source>
        <dbReference type="Google" id="ProtNLM"/>
    </source>
</evidence>
<accession>A0A2P7SCE1</accession>
<keyword evidence="4 5" id="KW-0472">Membrane</keyword>
<protein>
    <recommendedName>
        <fullName evidence="8">Lipid A phosphate methyltransferase</fullName>
    </recommendedName>
</protein>
<feature type="transmembrane region" description="Helical" evidence="5">
    <location>
        <begin position="103"/>
        <end position="129"/>
    </location>
</feature>
<name>A0A2P7SCE1_9HYPH</name>
<feature type="transmembrane region" description="Helical" evidence="5">
    <location>
        <begin position="216"/>
        <end position="235"/>
    </location>
</feature>
<dbReference type="EMBL" id="PXYK01000010">
    <property type="protein sequence ID" value="PSJ60146.1"/>
    <property type="molecule type" value="Genomic_DNA"/>
</dbReference>
<keyword evidence="3 5" id="KW-1133">Transmembrane helix</keyword>
<proteinExistence type="predicted"/>
<keyword evidence="7" id="KW-1185">Reference proteome</keyword>
<dbReference type="GO" id="GO:0012505">
    <property type="term" value="C:endomembrane system"/>
    <property type="evidence" value="ECO:0007669"/>
    <property type="project" value="UniProtKB-SubCell"/>
</dbReference>
<dbReference type="PANTHER" id="PTHR12714">
    <property type="entry name" value="PROTEIN-S ISOPRENYLCYSTEINE O-METHYLTRANSFERASE"/>
    <property type="match status" value="1"/>
</dbReference>
<dbReference type="InterPro" id="IPR007318">
    <property type="entry name" value="Phopholipid_MeTrfase"/>
</dbReference>
<dbReference type="Proteomes" id="UP000241229">
    <property type="component" value="Unassembled WGS sequence"/>
</dbReference>
<dbReference type="OrthoDB" id="9811969at2"/>
<evidence type="ECO:0000256" key="2">
    <source>
        <dbReference type="ARBA" id="ARBA00022692"/>
    </source>
</evidence>
<sequence length="247" mass="27654">MISDSIARQGSWLFRRRSYVILGFAPIFLFVATQPEPIEMHFGALADSLYESACILLAFAGLAIRAATVGFVPAGTSGRNTQRQIAETLNTTGLYSLTRNPLYFGNAVTMTAIALFSQDVFVVLLMLLFQVVYHERIIATEERFLGEKFGHRYADWAARVPAFFPRLTGWVPPALPFSLKNVLRREYSSFFAIVAIFFTLDQVREVLAERHTAIDPAWLAALTGGAAVYVGLRWLKKRTKLLKVVGR</sequence>
<evidence type="ECO:0000256" key="5">
    <source>
        <dbReference type="SAM" id="Phobius"/>
    </source>
</evidence>
<comment type="subcellular location">
    <subcellularLocation>
        <location evidence="1">Endomembrane system</location>
        <topology evidence="1">Multi-pass membrane protein</topology>
    </subcellularLocation>
</comment>
<reference evidence="6 7" key="1">
    <citation type="submission" date="2018-03" db="EMBL/GenBank/DDBJ databases">
        <title>The draft genome of Mesorhizobium sp. 6GN-30.</title>
        <authorList>
            <person name="Liu L."/>
            <person name="Li L."/>
            <person name="Wang T."/>
            <person name="Zhang X."/>
            <person name="Liang L."/>
        </authorList>
    </citation>
    <scope>NUCLEOTIDE SEQUENCE [LARGE SCALE GENOMIC DNA]</scope>
    <source>
        <strain evidence="6 7">6GN30</strain>
    </source>
</reference>
<evidence type="ECO:0000256" key="1">
    <source>
        <dbReference type="ARBA" id="ARBA00004127"/>
    </source>
</evidence>
<dbReference type="Gene3D" id="1.20.120.1630">
    <property type="match status" value="1"/>
</dbReference>
<dbReference type="GO" id="GO:0016740">
    <property type="term" value="F:transferase activity"/>
    <property type="evidence" value="ECO:0007669"/>
    <property type="project" value="UniProtKB-ARBA"/>
</dbReference>
<dbReference type="PANTHER" id="PTHR12714:SF9">
    <property type="entry name" value="PROTEIN-S-ISOPRENYLCYSTEINE O-METHYLTRANSFERASE"/>
    <property type="match status" value="1"/>
</dbReference>
<comment type="caution">
    <text evidence="6">The sequence shown here is derived from an EMBL/GenBank/DDBJ whole genome shotgun (WGS) entry which is preliminary data.</text>
</comment>
<gene>
    <name evidence="6" type="ORF">C7I84_12385</name>
</gene>
<dbReference type="Pfam" id="PF04191">
    <property type="entry name" value="PEMT"/>
    <property type="match status" value="1"/>
</dbReference>
<organism evidence="6 7">
    <name type="scientific">Kumtagia ephedrae</name>
    <dbReference type="NCBI Taxonomy" id="2116701"/>
    <lineage>
        <taxon>Bacteria</taxon>
        <taxon>Pseudomonadati</taxon>
        <taxon>Pseudomonadota</taxon>
        <taxon>Alphaproteobacteria</taxon>
        <taxon>Hyphomicrobiales</taxon>
        <taxon>Phyllobacteriaceae</taxon>
        <taxon>Kumtagia</taxon>
    </lineage>
</organism>
<evidence type="ECO:0000313" key="7">
    <source>
        <dbReference type="Proteomes" id="UP000241229"/>
    </source>
</evidence>
<evidence type="ECO:0000256" key="3">
    <source>
        <dbReference type="ARBA" id="ARBA00022989"/>
    </source>
</evidence>
<keyword evidence="2 5" id="KW-0812">Transmembrane</keyword>
<dbReference type="AlphaFoldDB" id="A0A2P7SCE1"/>
<evidence type="ECO:0000256" key="4">
    <source>
        <dbReference type="ARBA" id="ARBA00023136"/>
    </source>
</evidence>
<evidence type="ECO:0000313" key="6">
    <source>
        <dbReference type="EMBL" id="PSJ60146.1"/>
    </source>
</evidence>